<dbReference type="PANTHER" id="PTHR23422:SF11">
    <property type="entry name" value="DIPEPTIDYL PEPTIDASE 3"/>
    <property type="match status" value="1"/>
</dbReference>
<dbReference type="PIRSF" id="PIRSF007828">
    <property type="entry name" value="Dipeptidyl-peptidase_III"/>
    <property type="match status" value="1"/>
</dbReference>
<dbReference type="FunFam" id="3.30.540.30:FF:000001">
    <property type="entry name" value="Dipeptidyl peptidase 3"/>
    <property type="match status" value="1"/>
</dbReference>
<evidence type="ECO:0000256" key="6">
    <source>
        <dbReference type="ARBA" id="ARBA00022438"/>
    </source>
</evidence>
<dbReference type="GO" id="GO:0008239">
    <property type="term" value="F:dipeptidyl-peptidase activity"/>
    <property type="evidence" value="ECO:0007669"/>
    <property type="project" value="UniProtKB-UniRule"/>
</dbReference>
<evidence type="ECO:0000256" key="10">
    <source>
        <dbReference type="ARBA" id="ARBA00022801"/>
    </source>
</evidence>
<dbReference type="GO" id="GO:0046872">
    <property type="term" value="F:metal ion binding"/>
    <property type="evidence" value="ECO:0007669"/>
    <property type="project" value="UniProtKB-KW"/>
</dbReference>
<comment type="similarity">
    <text evidence="3 15">Belongs to the peptidase M49 family.</text>
</comment>
<evidence type="ECO:0000256" key="5">
    <source>
        <dbReference type="ARBA" id="ARBA00014713"/>
    </source>
</evidence>
<keyword evidence="11 15" id="KW-0862">Zinc</keyword>
<reference evidence="18 19" key="1">
    <citation type="journal article" date="2021" name="MBio">
        <title>A New Model Trypanosomatid, Novymonas esmeraldas: Genomic Perception of Its 'Candidatus Pandoraea novymonadis' Endosymbiont.</title>
        <authorList>
            <person name="Zakharova A."/>
            <person name="Saura A."/>
            <person name="Butenko A."/>
            <person name="Podesvova L."/>
            <person name="Warmusova S."/>
            <person name="Kostygov A.Y."/>
            <person name="Nenarokova A."/>
            <person name="Lukes J."/>
            <person name="Opperdoes F.R."/>
            <person name="Yurchenko V."/>
        </authorList>
    </citation>
    <scope>NUCLEOTIDE SEQUENCE [LARGE SCALE GENOMIC DNA]</scope>
    <source>
        <strain evidence="18 19">E262AT.01</strain>
    </source>
</reference>
<evidence type="ECO:0000313" key="19">
    <source>
        <dbReference type="Proteomes" id="UP001430356"/>
    </source>
</evidence>
<dbReference type="GO" id="GO:0008235">
    <property type="term" value="F:metalloexopeptidase activity"/>
    <property type="evidence" value="ECO:0007669"/>
    <property type="project" value="InterPro"/>
</dbReference>
<name>A0AAW0EYC6_9TRYP</name>
<dbReference type="Gene3D" id="3.30.540.30">
    <property type="match status" value="2"/>
</dbReference>
<feature type="binding site" evidence="17">
    <location>
        <position position="486"/>
    </location>
    <ligand>
        <name>Zn(2+)</name>
        <dbReference type="ChEBI" id="CHEBI:29105"/>
        <note>catalytic</note>
    </ligand>
</feature>
<evidence type="ECO:0000256" key="16">
    <source>
        <dbReference type="PIRSR" id="PIRSR007828-1"/>
    </source>
</evidence>
<dbReference type="PANTHER" id="PTHR23422">
    <property type="entry name" value="DIPEPTIDYL PEPTIDASE III-RELATED"/>
    <property type="match status" value="1"/>
</dbReference>
<evidence type="ECO:0000256" key="1">
    <source>
        <dbReference type="ARBA" id="ARBA00001336"/>
    </source>
</evidence>
<evidence type="ECO:0000256" key="13">
    <source>
        <dbReference type="ARBA" id="ARBA00031288"/>
    </source>
</evidence>
<keyword evidence="8 15" id="KW-0645">Protease</keyword>
<comment type="caution">
    <text evidence="18">The sequence shown here is derived from an EMBL/GenBank/DDBJ whole genome shotgun (WGS) entry which is preliminary data.</text>
</comment>
<protein>
    <recommendedName>
        <fullName evidence="5 15">Dipeptidyl peptidase 3</fullName>
        <ecNumber evidence="4 15">3.4.14.4</ecNumber>
    </recommendedName>
    <alternativeName>
        <fullName evidence="13 15">Dipeptidyl aminopeptidase III</fullName>
    </alternativeName>
    <alternativeName>
        <fullName evidence="14 15">Dipeptidyl peptidase III</fullName>
    </alternativeName>
</protein>
<keyword evidence="7 15" id="KW-0963">Cytoplasm</keyword>
<evidence type="ECO:0000256" key="2">
    <source>
        <dbReference type="ARBA" id="ARBA00004496"/>
    </source>
</evidence>
<comment type="catalytic activity">
    <reaction evidence="1 15">
        <text>Release of an N-terminal dipeptide from a peptide comprising four or more residues, with broad specificity. Also acts on dipeptidyl 2-naphthylamides.</text>
        <dbReference type="EC" id="3.4.14.4"/>
    </reaction>
</comment>
<evidence type="ECO:0000256" key="14">
    <source>
        <dbReference type="ARBA" id="ARBA00032119"/>
    </source>
</evidence>
<dbReference type="InterPro" id="IPR039461">
    <property type="entry name" value="Peptidase_M49"/>
</dbReference>
<evidence type="ECO:0000256" key="9">
    <source>
        <dbReference type="ARBA" id="ARBA00022723"/>
    </source>
</evidence>
<keyword evidence="9 15" id="KW-0479">Metal-binding</keyword>
<dbReference type="EC" id="3.4.14.4" evidence="4 15"/>
<dbReference type="AlphaFoldDB" id="A0AAW0EYC6"/>
<dbReference type="GO" id="GO:0006508">
    <property type="term" value="P:proteolysis"/>
    <property type="evidence" value="ECO:0007669"/>
    <property type="project" value="UniProtKB-KW"/>
</dbReference>
<comment type="subcellular location">
    <subcellularLocation>
        <location evidence="2">Cytoplasm</location>
    </subcellularLocation>
</comment>
<dbReference type="Pfam" id="PF03571">
    <property type="entry name" value="Peptidase_M49"/>
    <property type="match status" value="1"/>
</dbReference>
<evidence type="ECO:0000256" key="12">
    <source>
        <dbReference type="ARBA" id="ARBA00023049"/>
    </source>
</evidence>
<evidence type="ECO:0000256" key="7">
    <source>
        <dbReference type="ARBA" id="ARBA00022490"/>
    </source>
</evidence>
<sequence length="680" mass="75885">MADEKLYVTPRAVPLCTLAIASAFEPLTAKQRLYAHHMISAGWSSIAVVAEQVSPESLPLLRLFYSVLSPQELPEYRRRCVSLGGATEEEVDQFLEYFAMVYTNAGNYISFGDTKFIPSIPKEKFASLVSSSAGQPTLDPALLDAIYDLREDKRTLGFPSKGVSAYYGPTITHEDIVAANDFLAAKKMSGINTRVFKQEDGTLVVRVAAVTERSVPAEQHNGRAFVLHYGDYSKEMERVVRELHLARQYAENETQVRMLDHYIEHFTNGDVDAHKESQREWVKDVGPIVESNIGFIESYRDPSGVRAEWECFVAVVNKAQSMVYRALVAKGRQFIVQLPWGEDFENTKFTSPDFTSLDVLGFVSSGIPAGINIPNYDDIREAVGFKNVYLSNVVGAINLTEKLNFVAAADWELYKANIQVATSVNVGIHELLGHGTGKLLTERSDGTFNFDKATVDPLSGQPVATWYKPGDTFSTVFGGPSSSYEECRAEAVSLYLCLLPELLEVFSLATAEAQQDVIYICWLNMVRAGLVGLEYYSPEQQKWRQAHMQARFCILQALTRAPNPIVHITEDAQEGLHLSIDRDRIATDGRKAIGELLVHLNVNKATANAARGNAYYEDMTAVSDEYLRYRAIVMARRKPRKLYVQPHTQICGDQVTVSEYPPTLEGLVEAFTTRHRALPL</sequence>
<comment type="cofactor">
    <cofactor evidence="15 17">
        <name>Zn(2+)</name>
        <dbReference type="ChEBI" id="CHEBI:29105"/>
    </cofactor>
    <text evidence="15 17">Binds 1 zinc ion per subunit.</text>
</comment>
<organism evidence="18 19">
    <name type="scientific">Novymonas esmeraldas</name>
    <dbReference type="NCBI Taxonomy" id="1808958"/>
    <lineage>
        <taxon>Eukaryota</taxon>
        <taxon>Discoba</taxon>
        <taxon>Euglenozoa</taxon>
        <taxon>Kinetoplastea</taxon>
        <taxon>Metakinetoplastina</taxon>
        <taxon>Trypanosomatida</taxon>
        <taxon>Trypanosomatidae</taxon>
        <taxon>Novymonas</taxon>
    </lineage>
</organism>
<proteinExistence type="inferred from homology"/>
<keyword evidence="10 15" id="KW-0378">Hydrolase</keyword>
<keyword evidence="19" id="KW-1185">Reference proteome</keyword>
<evidence type="ECO:0000256" key="3">
    <source>
        <dbReference type="ARBA" id="ARBA00010200"/>
    </source>
</evidence>
<dbReference type="InterPro" id="IPR005317">
    <property type="entry name" value="Dipeptidyl-peptase3"/>
</dbReference>
<evidence type="ECO:0000256" key="15">
    <source>
        <dbReference type="PIRNR" id="PIRNR007828"/>
    </source>
</evidence>
<evidence type="ECO:0000256" key="11">
    <source>
        <dbReference type="ARBA" id="ARBA00022833"/>
    </source>
</evidence>
<keyword evidence="6 15" id="KW-0031">Aminopeptidase</keyword>
<feature type="binding site" evidence="17">
    <location>
        <position position="434"/>
    </location>
    <ligand>
        <name>Zn(2+)</name>
        <dbReference type="ChEBI" id="CHEBI:29105"/>
        <note>catalytic</note>
    </ligand>
</feature>
<gene>
    <name evidence="18" type="ORF">NESM_000851900</name>
</gene>
<feature type="active site" evidence="16">
    <location>
        <position position="430"/>
    </location>
</feature>
<dbReference type="Proteomes" id="UP001430356">
    <property type="component" value="Unassembled WGS sequence"/>
</dbReference>
<feature type="binding site" evidence="17">
    <location>
        <position position="429"/>
    </location>
    <ligand>
        <name>Zn(2+)</name>
        <dbReference type="ChEBI" id="CHEBI:29105"/>
        <note>catalytic</note>
    </ligand>
</feature>
<keyword evidence="12 15" id="KW-0482">Metalloprotease</keyword>
<evidence type="ECO:0000256" key="8">
    <source>
        <dbReference type="ARBA" id="ARBA00022670"/>
    </source>
</evidence>
<dbReference type="EMBL" id="JAECZO010000182">
    <property type="protein sequence ID" value="KAK7198855.1"/>
    <property type="molecule type" value="Genomic_DNA"/>
</dbReference>
<dbReference type="GO" id="GO:0005737">
    <property type="term" value="C:cytoplasm"/>
    <property type="evidence" value="ECO:0007669"/>
    <property type="project" value="UniProtKB-SubCell"/>
</dbReference>
<dbReference type="FunFam" id="3.30.540.30:FF:000002">
    <property type="entry name" value="Dipeptidyl peptidase 3"/>
    <property type="match status" value="1"/>
</dbReference>
<accession>A0AAW0EYC6</accession>
<evidence type="ECO:0000256" key="4">
    <source>
        <dbReference type="ARBA" id="ARBA00012063"/>
    </source>
</evidence>
<dbReference type="GO" id="GO:0004177">
    <property type="term" value="F:aminopeptidase activity"/>
    <property type="evidence" value="ECO:0007669"/>
    <property type="project" value="UniProtKB-KW"/>
</dbReference>
<evidence type="ECO:0000313" key="18">
    <source>
        <dbReference type="EMBL" id="KAK7198855.1"/>
    </source>
</evidence>
<evidence type="ECO:0000256" key="17">
    <source>
        <dbReference type="PIRSR" id="PIRSR007828-2"/>
    </source>
</evidence>